<protein>
    <submittedName>
        <fullName evidence="2">Uncharacterized protein</fullName>
    </submittedName>
</protein>
<reference evidence="2" key="2">
    <citation type="journal article" date="2015" name="Fish Shellfish Immunol.">
        <title>Early steps in the European eel (Anguilla anguilla)-Vibrio vulnificus interaction in the gills: Role of the RtxA13 toxin.</title>
        <authorList>
            <person name="Callol A."/>
            <person name="Pajuelo D."/>
            <person name="Ebbesson L."/>
            <person name="Teles M."/>
            <person name="MacKenzie S."/>
            <person name="Amaro C."/>
        </authorList>
    </citation>
    <scope>NUCLEOTIDE SEQUENCE</scope>
</reference>
<feature type="transmembrane region" description="Helical" evidence="1">
    <location>
        <begin position="6"/>
        <end position="25"/>
    </location>
</feature>
<reference evidence="2" key="1">
    <citation type="submission" date="2014-11" db="EMBL/GenBank/DDBJ databases">
        <authorList>
            <person name="Amaro Gonzalez C."/>
        </authorList>
    </citation>
    <scope>NUCLEOTIDE SEQUENCE</scope>
</reference>
<organism evidence="2">
    <name type="scientific">Anguilla anguilla</name>
    <name type="common">European freshwater eel</name>
    <name type="synonym">Muraena anguilla</name>
    <dbReference type="NCBI Taxonomy" id="7936"/>
    <lineage>
        <taxon>Eukaryota</taxon>
        <taxon>Metazoa</taxon>
        <taxon>Chordata</taxon>
        <taxon>Craniata</taxon>
        <taxon>Vertebrata</taxon>
        <taxon>Euteleostomi</taxon>
        <taxon>Actinopterygii</taxon>
        <taxon>Neopterygii</taxon>
        <taxon>Teleostei</taxon>
        <taxon>Anguilliformes</taxon>
        <taxon>Anguillidae</taxon>
        <taxon>Anguilla</taxon>
    </lineage>
</organism>
<evidence type="ECO:0000313" key="2">
    <source>
        <dbReference type="EMBL" id="JAH05067.1"/>
    </source>
</evidence>
<accession>A0A0E9PL85</accession>
<proteinExistence type="predicted"/>
<sequence length="58" mass="6849">MGQTYSVLSIYLFIYRQYLFYNLYLARLFKTLIFNGGLCKPNCLYVDRRSIGLANINL</sequence>
<dbReference type="EMBL" id="GBXM01103510">
    <property type="protein sequence ID" value="JAH05067.1"/>
    <property type="molecule type" value="Transcribed_RNA"/>
</dbReference>
<evidence type="ECO:0000256" key="1">
    <source>
        <dbReference type="SAM" id="Phobius"/>
    </source>
</evidence>
<keyword evidence="1" id="KW-1133">Transmembrane helix</keyword>
<keyword evidence="1" id="KW-0812">Transmembrane</keyword>
<name>A0A0E9PL85_ANGAN</name>
<dbReference type="AlphaFoldDB" id="A0A0E9PL85"/>
<keyword evidence="1" id="KW-0472">Membrane</keyword>